<organism evidence="2 3">
    <name type="scientific">Oikopleura dioica</name>
    <name type="common">Tunicate</name>
    <dbReference type="NCBI Taxonomy" id="34765"/>
    <lineage>
        <taxon>Eukaryota</taxon>
        <taxon>Metazoa</taxon>
        <taxon>Chordata</taxon>
        <taxon>Tunicata</taxon>
        <taxon>Appendicularia</taxon>
        <taxon>Copelata</taxon>
        <taxon>Oikopleuridae</taxon>
        <taxon>Oikopleura</taxon>
    </lineage>
</organism>
<dbReference type="Proteomes" id="UP001158576">
    <property type="component" value="Chromosome 1"/>
</dbReference>
<reference evidence="2 3" key="1">
    <citation type="submission" date="2021-04" db="EMBL/GenBank/DDBJ databases">
        <authorList>
            <person name="Bliznina A."/>
        </authorList>
    </citation>
    <scope>NUCLEOTIDE SEQUENCE [LARGE SCALE GENOMIC DNA]</scope>
</reference>
<evidence type="ECO:0000313" key="2">
    <source>
        <dbReference type="EMBL" id="CAG5104621.1"/>
    </source>
</evidence>
<dbReference type="InterPro" id="IPR020795">
    <property type="entry name" value="ORC3"/>
</dbReference>
<sequence length="113" mass="12943">MVPPLVKNIERSLKNPFQYTKDVKMHLVNADSSNLNLPPVCVAFKLFTQMGSMVSVADWLDSFECILESRNQKIKKEDLDATFFQSVSDLQFLGLLKPTQRKTDHVQKVTWAL</sequence>
<gene>
    <name evidence="2" type="ORF">OKIOD_LOCUS10161</name>
</gene>
<dbReference type="Pfam" id="PF18137">
    <property type="entry name" value="WHD_ORC"/>
    <property type="match status" value="1"/>
</dbReference>
<feature type="domain" description="Origin recognition complex subunit 3 winged helix C-terminal" evidence="1">
    <location>
        <begin position="70"/>
        <end position="111"/>
    </location>
</feature>
<dbReference type="InterPro" id="IPR040855">
    <property type="entry name" value="ORC_WH_C"/>
</dbReference>
<keyword evidence="3" id="KW-1185">Reference proteome</keyword>
<protein>
    <submittedName>
        <fullName evidence="2">Oidioi.mRNA.OKI2018_I69.chr1.g1396.t1.cds</fullName>
    </submittedName>
</protein>
<dbReference type="EMBL" id="OU015566">
    <property type="protein sequence ID" value="CAG5104621.1"/>
    <property type="molecule type" value="Genomic_DNA"/>
</dbReference>
<dbReference type="PANTHER" id="PTHR12748">
    <property type="entry name" value="ORIGIN RECOGNITION COMPLEX SUBUNIT 3"/>
    <property type="match status" value="1"/>
</dbReference>
<name>A0ABN7SNA4_OIKDI</name>
<evidence type="ECO:0000259" key="1">
    <source>
        <dbReference type="Pfam" id="PF18137"/>
    </source>
</evidence>
<dbReference type="PANTHER" id="PTHR12748:SF0">
    <property type="entry name" value="ORIGIN RECOGNITION COMPLEX SUBUNIT 3"/>
    <property type="match status" value="1"/>
</dbReference>
<evidence type="ECO:0000313" key="3">
    <source>
        <dbReference type="Proteomes" id="UP001158576"/>
    </source>
</evidence>
<accession>A0ABN7SNA4</accession>
<proteinExistence type="predicted"/>